<dbReference type="SUPFAM" id="SSF50998">
    <property type="entry name" value="Quinoprotein alcohol dehydrogenase-like"/>
    <property type="match status" value="1"/>
</dbReference>
<evidence type="ECO:0000256" key="1">
    <source>
        <dbReference type="ARBA" id="ARBA00006432"/>
    </source>
</evidence>
<dbReference type="Gene3D" id="2.40.10.480">
    <property type="match status" value="1"/>
</dbReference>
<proteinExistence type="inferred from homology"/>
<dbReference type="InterPro" id="IPR018391">
    <property type="entry name" value="PQQ_b-propeller_rpt"/>
</dbReference>
<evidence type="ECO:0000313" key="6">
    <source>
        <dbReference type="Ensembl" id="ENSLLEP00000005571.1"/>
    </source>
</evidence>
<dbReference type="GeneTree" id="ENSGT00440000033811"/>
<dbReference type="InterPro" id="IPR002372">
    <property type="entry name" value="PQQ_rpt_dom"/>
</dbReference>
<dbReference type="InterPro" id="IPR052091">
    <property type="entry name" value="Beta-ala_Activ/Resist"/>
</dbReference>
<dbReference type="InterPro" id="IPR048005">
    <property type="entry name" value="AASDH_AMP"/>
</dbReference>
<comment type="similarity">
    <text evidence="1">Belongs to the ATP-dependent AMP-binding enzyme family.</text>
</comment>
<dbReference type="InterPro" id="IPR045851">
    <property type="entry name" value="AMP-bd_C_sf"/>
</dbReference>
<dbReference type="InterPro" id="IPR011047">
    <property type="entry name" value="Quinoprotein_ADH-like_sf"/>
</dbReference>
<dbReference type="SUPFAM" id="SSF56801">
    <property type="entry name" value="Acetyl-CoA synthetase-like"/>
    <property type="match status" value="1"/>
</dbReference>
<keyword evidence="7" id="KW-1185">Reference proteome</keyword>
<dbReference type="Gene3D" id="2.130.10.10">
    <property type="entry name" value="YVTN repeat-like/Quinoprotein amine dehydrogenase"/>
    <property type="match status" value="1"/>
</dbReference>
<dbReference type="Gene3D" id="3.30.300.30">
    <property type="match status" value="1"/>
</dbReference>
<gene>
    <name evidence="6" type="primary">AASDH</name>
</gene>
<feature type="compositionally biased region" description="Basic and acidic residues" evidence="3">
    <location>
        <begin position="659"/>
        <end position="670"/>
    </location>
</feature>
<protein>
    <submittedName>
        <fullName evidence="6">Aminoadipate-semialdehyde dehydrogenase</fullName>
    </submittedName>
</protein>
<sequence length="1078" mass="120487">MSYNDDDRVLQKMAVSEHPTLHEMVLHAAAHHEDRHAVCFHPIEESPVFLTYGEMMKLAGELTEFLKLCCSCTYPCKIGLFCLPGIHLPCWIMGILQVPAAYCPIDPNSPSHFISSLLERWNLKFILVENDKVKIFKHHFPGWSEQDSSSLKHLSVTLFKVLGEKKMNILPERDETSIQQSFCPEDISEIQSSTGHLDIRQECCLAYILHTSGTTGKPKIVSVPHKCIVPNIYNLRSIFDICPADCLFLASALTFDPSVIELFLALSSGACLLIVPDAVKMMPSRLCDLLFYQHEVTVLQITPTFLRRFGSHSIKASVLSKGTSLRILALGGEPFPPIPVLRSWREAGNQTRLFNLYGITEVSSWATYYEVPKSVLSSEMGSDAPVPLGLPLRGTIVDVQDDKGCSVTEGEGQVLLGGKERICFLDDEVILPCGTLRSTGDWVSIKDGKMFFLGRKDNQIKRHGKRLNTEYVQQVVESFAQVEACAVSWFEGKQLILFVVPREPLQIESLWMELRVCLLSFAVPDDIVLIESLPFTKHGKINLSQLNLMYSNCVNERRNSHFMEGERDLWHGLQTLWKSVLNLQACSPALRKESVFLLSGGDSLTALKFQQEAEALVGKPVPGLLEVILSSTFLDIYRHLSKWTHPVDKEASNLSENEGESKMADSDKSCSNKRKRPTLNEPEHTCSFISLSRGNRLFIHRQVSYHAHGWLCQWMNGDVGEIFNTWDSSSENKRPKNMLYITNNLPSSNSVVPVRSPPSGTMQSPPGTLSLQVRWKSDTGEVTWERVIGDRIESSAALSKCGNLLLIGCYDGALYALNRSDGETYWIFYTEDAIKSSPTIDPLTGLVFVGSHDQHVYALDVERKQCIWKSRCGDGAVFSSPCINSEPYILYAATLGGFITAINPASGSIIWNYYFGKPVFTSPQCSPEHVFIGSVDENFYCFNHSGEKIWNFATSGPIFSSPSVSSLSKKVVFGSHDGFIYCCNTEGVLLWKYKTSSRVYATPFMFSHPLIQNAELVAAASTDGNVWVLNARNGFLDHVYKLEGEVFSSPVVWGNSLVIGCRNDFVYCFDLISSRKTL</sequence>
<dbReference type="Ensembl" id="ENSLLET00000005812.1">
    <property type="protein sequence ID" value="ENSLLEP00000005571.1"/>
    <property type="gene ID" value="ENSLLEG00000003524.1"/>
</dbReference>
<dbReference type="InterPro" id="IPR042099">
    <property type="entry name" value="ANL_N_sf"/>
</dbReference>
<accession>A0A8C5LX75</accession>
<feature type="domain" description="Pyrrolo-quinoline quinone repeat" evidence="5">
    <location>
        <begin position="776"/>
        <end position="1071"/>
    </location>
</feature>
<keyword evidence="2" id="KW-0443">Lipid metabolism</keyword>
<dbReference type="PANTHER" id="PTHR44394">
    <property type="entry name" value="BETA-ALANINE-ACTIVATING ENZYME"/>
    <property type="match status" value="1"/>
</dbReference>
<organism evidence="6 7">
    <name type="scientific">Leptobrachium leishanense</name>
    <name type="common">Leishan spiny toad</name>
    <dbReference type="NCBI Taxonomy" id="445787"/>
    <lineage>
        <taxon>Eukaryota</taxon>
        <taxon>Metazoa</taxon>
        <taxon>Chordata</taxon>
        <taxon>Craniata</taxon>
        <taxon>Vertebrata</taxon>
        <taxon>Euteleostomi</taxon>
        <taxon>Amphibia</taxon>
        <taxon>Batrachia</taxon>
        <taxon>Anura</taxon>
        <taxon>Pelobatoidea</taxon>
        <taxon>Megophryidae</taxon>
        <taxon>Leptobrachium</taxon>
    </lineage>
</organism>
<dbReference type="PROSITE" id="PS00455">
    <property type="entry name" value="AMP_BINDING"/>
    <property type="match status" value="1"/>
</dbReference>
<evidence type="ECO:0000259" key="4">
    <source>
        <dbReference type="Pfam" id="PF00501"/>
    </source>
</evidence>
<dbReference type="InterPro" id="IPR000873">
    <property type="entry name" value="AMP-dep_synth/lig_dom"/>
</dbReference>
<dbReference type="Gene3D" id="3.40.50.12780">
    <property type="entry name" value="N-terminal domain of ligase-like"/>
    <property type="match status" value="1"/>
</dbReference>
<dbReference type="OrthoDB" id="408177at2759"/>
<feature type="domain" description="AMP-dependent synthetase/ligase" evidence="4">
    <location>
        <begin position="27"/>
        <end position="418"/>
    </location>
</feature>
<reference evidence="6" key="1">
    <citation type="submission" date="2025-08" db="UniProtKB">
        <authorList>
            <consortium name="Ensembl"/>
        </authorList>
    </citation>
    <scope>IDENTIFICATION</scope>
</reference>
<dbReference type="InterPro" id="IPR015943">
    <property type="entry name" value="WD40/YVTN_repeat-like_dom_sf"/>
</dbReference>
<evidence type="ECO:0000256" key="3">
    <source>
        <dbReference type="SAM" id="MobiDB-lite"/>
    </source>
</evidence>
<dbReference type="AlphaFoldDB" id="A0A8C5LX75"/>
<dbReference type="Proteomes" id="UP000694569">
    <property type="component" value="Unplaced"/>
</dbReference>
<name>A0A8C5LX75_9ANUR</name>
<dbReference type="Pfam" id="PF00501">
    <property type="entry name" value="AMP-binding"/>
    <property type="match status" value="1"/>
</dbReference>
<evidence type="ECO:0000313" key="7">
    <source>
        <dbReference type="Proteomes" id="UP000694569"/>
    </source>
</evidence>
<dbReference type="PANTHER" id="PTHR44394:SF1">
    <property type="entry name" value="BETA-ALANINE-ACTIVATING ENZYME"/>
    <property type="match status" value="1"/>
</dbReference>
<evidence type="ECO:0000256" key="2">
    <source>
        <dbReference type="ARBA" id="ARBA00023098"/>
    </source>
</evidence>
<dbReference type="CDD" id="cd17654">
    <property type="entry name" value="A_NRPS_acs4"/>
    <property type="match status" value="1"/>
</dbReference>
<feature type="region of interest" description="Disordered" evidence="3">
    <location>
        <begin position="648"/>
        <end position="678"/>
    </location>
</feature>
<dbReference type="SMART" id="SM00564">
    <property type="entry name" value="PQQ"/>
    <property type="match status" value="7"/>
</dbReference>
<dbReference type="GO" id="GO:0043041">
    <property type="term" value="P:amino acid activation for nonribosomal peptide biosynthetic process"/>
    <property type="evidence" value="ECO:0007669"/>
    <property type="project" value="TreeGrafter"/>
</dbReference>
<dbReference type="Pfam" id="PF13570">
    <property type="entry name" value="Beta-prop_ACSF4"/>
    <property type="match status" value="1"/>
</dbReference>
<reference evidence="6" key="2">
    <citation type="submission" date="2025-09" db="UniProtKB">
        <authorList>
            <consortium name="Ensembl"/>
        </authorList>
    </citation>
    <scope>IDENTIFICATION</scope>
</reference>
<evidence type="ECO:0000259" key="5">
    <source>
        <dbReference type="Pfam" id="PF13570"/>
    </source>
</evidence>
<dbReference type="InterPro" id="IPR020845">
    <property type="entry name" value="AMP-binding_CS"/>
</dbReference>
<dbReference type="GO" id="GO:0006629">
    <property type="term" value="P:lipid metabolic process"/>
    <property type="evidence" value="ECO:0007669"/>
    <property type="project" value="UniProtKB-KW"/>
</dbReference>